<name>A0ABZ3IYQ2_SPOA4</name>
<evidence type="ECO:0000313" key="2">
    <source>
        <dbReference type="EMBL" id="XFO71028.1"/>
    </source>
</evidence>
<evidence type="ECO:0000259" key="1">
    <source>
        <dbReference type="Pfam" id="PF02514"/>
    </source>
</evidence>
<dbReference type="Pfam" id="PF02514">
    <property type="entry name" value="CobN-Mg_chel"/>
    <property type="match status" value="1"/>
</dbReference>
<dbReference type="Proteomes" id="UP000216052">
    <property type="component" value="Chromosome"/>
</dbReference>
<gene>
    <name evidence="2" type="ORF">SPACI_010280</name>
</gene>
<reference evidence="2" key="1">
    <citation type="submission" date="2024-05" db="EMBL/GenBank/DDBJ databases">
        <title>Isolation and characterization of Sporomusa carbonis sp. nov., a carboxydotrophic hydrogenogen in the genus of Sporomusa isolated from a charcoal burning pile.</title>
        <authorList>
            <person name="Boeer T."/>
            <person name="Rosenbaum F."/>
            <person name="Eysell L."/>
            <person name="Mueller V."/>
            <person name="Daniel R."/>
            <person name="Poehlein A."/>
        </authorList>
    </citation>
    <scope>NUCLEOTIDE SEQUENCE [LARGE SCALE GENOMIC DNA]</scope>
    <source>
        <strain evidence="2">DSM 3132</strain>
    </source>
</reference>
<organism evidence="2 3">
    <name type="scientific">Sporomusa acidovorans (strain ATCC 49682 / DSM 3132 / Mol)</name>
    <dbReference type="NCBI Taxonomy" id="1123286"/>
    <lineage>
        <taxon>Bacteria</taxon>
        <taxon>Bacillati</taxon>
        <taxon>Bacillota</taxon>
        <taxon>Negativicutes</taxon>
        <taxon>Selenomonadales</taxon>
        <taxon>Sporomusaceae</taxon>
        <taxon>Sporomusa</taxon>
    </lineage>
</organism>
<keyword evidence="3" id="KW-1185">Reference proteome</keyword>
<protein>
    <recommendedName>
        <fullName evidence="1">CobN/magnesium chelatase domain-containing protein</fullName>
    </recommendedName>
</protein>
<sequence length="249" mass="28800">MGKIIFIVNTDLRYTLARAKQMAEEEGRFPGEGEIYIIEKETVWDEEWANKLTGAKVVIVKWMGLGIDAPFFREARRFFRQHNILYKITAGDEADEQDSAGFNADDHHCLEQYETYGGLENYKNLWLWLFQRFTQAAGDFEPPMPQLWHGIYHPRAGQAYTDLAEYALAFCRPSRLTIGFLFYRNEWLMDNLAYPKAVIEECERQGFNVIAVFSDGIANSELGAPGLEEAIRKYFMKDGKTCIDVMIIF</sequence>
<proteinExistence type="predicted"/>
<feature type="domain" description="CobN/magnesium chelatase" evidence="1">
    <location>
        <begin position="112"/>
        <end position="247"/>
    </location>
</feature>
<accession>A0ABZ3IYQ2</accession>
<dbReference type="EMBL" id="CP155571">
    <property type="protein sequence ID" value="XFO71028.1"/>
    <property type="molecule type" value="Genomic_DNA"/>
</dbReference>
<evidence type="ECO:0000313" key="3">
    <source>
        <dbReference type="Proteomes" id="UP000216052"/>
    </source>
</evidence>
<dbReference type="RefSeq" id="WP_245692582.1">
    <property type="nucleotide sequence ID" value="NZ_CP155571.1"/>
</dbReference>
<dbReference type="PANTHER" id="PTHR44119">
    <property type="entry name" value="MAGNESIUM-CHELATASE SUBUNIT CHLH, CHLOROPLASTIC"/>
    <property type="match status" value="1"/>
</dbReference>
<dbReference type="PANTHER" id="PTHR44119:SF4">
    <property type="entry name" value="AEROBIC COBALTOCHELATASE SUBUNIT COBN"/>
    <property type="match status" value="1"/>
</dbReference>
<dbReference type="InterPro" id="IPR003672">
    <property type="entry name" value="CobN/Mg_chltase"/>
</dbReference>